<gene>
    <name evidence="2" type="ORF">OIU83_15625</name>
</gene>
<keyword evidence="1" id="KW-0472">Membrane</keyword>
<name>A0A9X3BYN5_9FLAO</name>
<keyword evidence="1" id="KW-0812">Transmembrane</keyword>
<reference evidence="2" key="1">
    <citation type="submission" date="2022-10" db="EMBL/GenBank/DDBJ databases">
        <title>Two novel species of Flavobacterium.</title>
        <authorList>
            <person name="Liu Q."/>
            <person name="Xin Y.-H."/>
        </authorList>
    </citation>
    <scope>NUCLEOTIDE SEQUENCE</scope>
    <source>
        <strain evidence="2">LS1R49</strain>
    </source>
</reference>
<proteinExistence type="predicted"/>
<accession>A0A9X3BYN5</accession>
<keyword evidence="1" id="KW-1133">Transmembrane helix</keyword>
<dbReference type="Proteomes" id="UP001151079">
    <property type="component" value="Unassembled WGS sequence"/>
</dbReference>
<dbReference type="RefSeq" id="WP_264207194.1">
    <property type="nucleotide sequence ID" value="NZ_JAOZEW010000016.1"/>
</dbReference>
<evidence type="ECO:0000256" key="1">
    <source>
        <dbReference type="SAM" id="Phobius"/>
    </source>
</evidence>
<comment type="caution">
    <text evidence="2">The sequence shown here is derived from an EMBL/GenBank/DDBJ whole genome shotgun (WGS) entry which is preliminary data.</text>
</comment>
<evidence type="ECO:0000313" key="2">
    <source>
        <dbReference type="EMBL" id="MCV9929095.1"/>
    </source>
</evidence>
<keyword evidence="3" id="KW-1185">Reference proteome</keyword>
<feature type="transmembrane region" description="Helical" evidence="1">
    <location>
        <begin position="7"/>
        <end position="27"/>
    </location>
</feature>
<organism evidence="2 3">
    <name type="scientific">Flavobacterium shii</name>
    <dbReference type="NCBI Taxonomy" id="2987687"/>
    <lineage>
        <taxon>Bacteria</taxon>
        <taxon>Pseudomonadati</taxon>
        <taxon>Bacteroidota</taxon>
        <taxon>Flavobacteriia</taxon>
        <taxon>Flavobacteriales</taxon>
        <taxon>Flavobacteriaceae</taxon>
        <taxon>Flavobacterium</taxon>
    </lineage>
</organism>
<protein>
    <submittedName>
        <fullName evidence="2">Uncharacterized protein</fullName>
    </submittedName>
</protein>
<dbReference type="AlphaFoldDB" id="A0A9X3BYN5"/>
<sequence length="56" mass="6318">MKNNTRLLLFLAIIGIVAGTIIKLQGYKTIGDTFLGLSTLVWLYIIGSFIYARQKR</sequence>
<evidence type="ECO:0000313" key="3">
    <source>
        <dbReference type="Proteomes" id="UP001151079"/>
    </source>
</evidence>
<feature type="transmembrane region" description="Helical" evidence="1">
    <location>
        <begin position="33"/>
        <end position="52"/>
    </location>
</feature>
<dbReference type="EMBL" id="JAOZEW010000016">
    <property type="protein sequence ID" value="MCV9929095.1"/>
    <property type="molecule type" value="Genomic_DNA"/>
</dbReference>